<reference evidence="3 4" key="1">
    <citation type="submission" date="2018-10" db="EMBL/GenBank/DDBJ databases">
        <authorList>
            <consortium name="IHU Genomes"/>
        </authorList>
    </citation>
    <scope>NUCLEOTIDE SEQUENCE [LARGE SCALE GENOMIC DNA]</scope>
    <source>
        <strain evidence="3 4">A1</strain>
    </source>
</reference>
<dbReference type="Gene3D" id="1.10.8.10">
    <property type="entry name" value="DNA helicase RuvA subunit, C-terminal domain"/>
    <property type="match status" value="1"/>
</dbReference>
<accession>A0A5K0U8L1</accession>
<dbReference type="PROSITE" id="PS50030">
    <property type="entry name" value="UBA"/>
    <property type="match status" value="1"/>
</dbReference>
<name>A0A5K0U8L1_9VIRU</name>
<feature type="region of interest" description="Disordered" evidence="1">
    <location>
        <begin position="78"/>
        <end position="106"/>
    </location>
</feature>
<dbReference type="SUPFAM" id="SSF46934">
    <property type="entry name" value="UBA-like"/>
    <property type="match status" value="1"/>
</dbReference>
<gene>
    <name evidence="3" type="ORF">YASMINEVIRUS_287</name>
</gene>
<evidence type="ECO:0000313" key="4">
    <source>
        <dbReference type="Proteomes" id="UP000594342"/>
    </source>
</evidence>
<dbReference type="Proteomes" id="UP000594342">
    <property type="component" value="Unassembled WGS sequence"/>
</dbReference>
<dbReference type="InterPro" id="IPR009060">
    <property type="entry name" value="UBA-like_sf"/>
</dbReference>
<dbReference type="InterPro" id="IPR015940">
    <property type="entry name" value="UBA"/>
</dbReference>
<evidence type="ECO:0000259" key="2">
    <source>
        <dbReference type="PROSITE" id="PS50030"/>
    </source>
</evidence>
<organism evidence="3 4">
    <name type="scientific">Yasminevirus sp. GU-2018</name>
    <dbReference type="NCBI Taxonomy" id="2420051"/>
    <lineage>
        <taxon>Viruses</taxon>
        <taxon>Varidnaviria</taxon>
        <taxon>Bamfordvirae</taxon>
        <taxon>Nucleocytoviricota</taxon>
        <taxon>Megaviricetes</taxon>
        <taxon>Imitervirales</taxon>
        <taxon>Mimiviridae</taxon>
        <taxon>Klosneuvirinae</taxon>
        <taxon>Yasminevirus</taxon>
        <taxon>Yasminevirus saudimassiliense</taxon>
    </lineage>
</organism>
<dbReference type="EMBL" id="UPSH01000001">
    <property type="protein sequence ID" value="VBB17824.1"/>
    <property type="molecule type" value="Genomic_DNA"/>
</dbReference>
<protein>
    <submittedName>
        <fullName evidence="3">UV excision repair protein Rad23</fullName>
    </submittedName>
</protein>
<evidence type="ECO:0000256" key="1">
    <source>
        <dbReference type="SAM" id="MobiDB-lite"/>
    </source>
</evidence>
<sequence>MSRKVVVKMWTGEKTEVVLAENEGYTELVDKLSQLYPPAPNKCFRFVCKGKIITSDNFDIVDSGAVMLVLEGVKPTPSVASQPASQPTTQKPLTQQNSSGQQSNEPTYTYDQVKATMIVFLDFIKSNPQIKQIYDTDYPQLVTEIIHNPIIGKVLKEMLSQSTQILDAIKNGRNISVNIGEDGAVNEISMTPEDGLAIDDLVKMGFNANDAVVAYLKNGKDKERTVNALLERNF</sequence>
<evidence type="ECO:0000313" key="3">
    <source>
        <dbReference type="EMBL" id="VBB17824.1"/>
    </source>
</evidence>
<comment type="caution">
    <text evidence="3">The sequence shown here is derived from an EMBL/GenBank/DDBJ whole genome shotgun (WGS) entry which is preliminary data.</text>
</comment>
<feature type="domain" description="UBA" evidence="2">
    <location>
        <begin position="190"/>
        <end position="232"/>
    </location>
</feature>
<proteinExistence type="predicted"/>
<keyword evidence="4" id="KW-1185">Reference proteome</keyword>